<dbReference type="SUPFAM" id="SSF53383">
    <property type="entry name" value="PLP-dependent transferases"/>
    <property type="match status" value="1"/>
</dbReference>
<dbReference type="Pfam" id="PF00282">
    <property type="entry name" value="Pyridoxal_deC"/>
    <property type="match status" value="1"/>
</dbReference>
<dbReference type="OrthoDB" id="71672at2759"/>
<dbReference type="SUPFAM" id="SSF46977">
    <property type="entry name" value="Succinate dehydrogenase/fumarate reductase flavoprotein C-terminal domain"/>
    <property type="match status" value="1"/>
</dbReference>
<dbReference type="SUPFAM" id="SSF56425">
    <property type="entry name" value="Succinate dehydrogenase/fumarate reductase flavoprotein, catalytic domain"/>
    <property type="match status" value="1"/>
</dbReference>
<dbReference type="InterPro" id="IPR014006">
    <property type="entry name" value="Succ_Dhase_FrdA_Gneg"/>
</dbReference>
<dbReference type="Pfam" id="PF02910">
    <property type="entry name" value="Succ_DH_flav_C"/>
    <property type="match status" value="1"/>
</dbReference>
<feature type="domain" description="FAD-dependent oxidoreductase 2 FAD-binding" evidence="27">
    <location>
        <begin position="166"/>
        <end position="561"/>
    </location>
</feature>
<keyword evidence="5 24" id="KW-0813">Transport</keyword>
<evidence type="ECO:0000256" key="3">
    <source>
        <dbReference type="ARBA" id="ARBA00004788"/>
    </source>
</evidence>
<evidence type="ECO:0000256" key="23">
    <source>
        <dbReference type="PIRSR" id="PIRSR611281-4"/>
    </source>
</evidence>
<evidence type="ECO:0000256" key="6">
    <source>
        <dbReference type="ARBA" id="ARBA00022532"/>
    </source>
</evidence>
<comment type="cofactor">
    <cofactor evidence="1 19">
        <name>pyridoxal 5'-phosphate</name>
        <dbReference type="ChEBI" id="CHEBI:597326"/>
    </cofactor>
</comment>
<evidence type="ECO:0000313" key="31">
    <source>
        <dbReference type="Proteomes" id="UP000054383"/>
    </source>
</evidence>
<keyword evidence="12 24" id="KW-0249">Electron transport</keyword>
<comment type="similarity">
    <text evidence="4 24">Belongs to the FAD-dependent oxidoreductase 2 family. FRD/SDH subfamily.</text>
</comment>
<evidence type="ECO:0000256" key="20">
    <source>
        <dbReference type="PIRSR" id="PIRSR611281-1"/>
    </source>
</evidence>
<dbReference type="InterPro" id="IPR049373">
    <property type="entry name" value="TyrDC_C"/>
</dbReference>
<evidence type="ECO:0000256" key="2">
    <source>
        <dbReference type="ARBA" id="ARBA00004443"/>
    </source>
</evidence>
<feature type="binding site" evidence="21">
    <location>
        <position position="411"/>
    </location>
    <ligand>
        <name>substrate</name>
    </ligand>
</feature>
<feature type="binding site" evidence="21">
    <location>
        <position position="555"/>
    </location>
    <ligand>
        <name>substrate</name>
    </ligand>
</feature>
<dbReference type="Gene3D" id="3.90.700.10">
    <property type="entry name" value="Succinate dehydrogenase/fumarate reductase flavoprotein, catalytic domain"/>
    <property type="match status" value="1"/>
</dbReference>
<dbReference type="Proteomes" id="UP000054383">
    <property type="component" value="Unassembled WGS sequence"/>
</dbReference>
<dbReference type="GO" id="GO:0019752">
    <property type="term" value="P:carboxylic acid metabolic process"/>
    <property type="evidence" value="ECO:0007669"/>
    <property type="project" value="InterPro"/>
</dbReference>
<dbReference type="GO" id="GO:0016830">
    <property type="term" value="F:carbon-carbon lyase activity"/>
    <property type="evidence" value="ECO:0007669"/>
    <property type="project" value="InterPro"/>
</dbReference>
<evidence type="ECO:0000256" key="12">
    <source>
        <dbReference type="ARBA" id="ARBA00022982"/>
    </source>
</evidence>
<feature type="compositionally biased region" description="Polar residues" evidence="25">
    <location>
        <begin position="1037"/>
        <end position="1046"/>
    </location>
</feature>
<feature type="domain" description="Fumarate reductase/succinate dehydrogenase flavoprotein-like C-terminal" evidence="28">
    <location>
        <begin position="616"/>
        <end position="749"/>
    </location>
</feature>
<dbReference type="SUPFAM" id="SSF51905">
    <property type="entry name" value="FAD/NAD(P)-binding domain"/>
    <property type="match status" value="1"/>
</dbReference>
<evidence type="ECO:0000256" key="26">
    <source>
        <dbReference type="SAM" id="Phobius"/>
    </source>
</evidence>
<feature type="modified residue" description="N6-(pyridoxal phosphate)lysine" evidence="19">
    <location>
        <position position="1475"/>
    </location>
</feature>
<evidence type="ECO:0000256" key="19">
    <source>
        <dbReference type="PIRSR" id="PIRSR602129-50"/>
    </source>
</evidence>
<dbReference type="GO" id="GO:0006099">
    <property type="term" value="P:tricarboxylic acid cycle"/>
    <property type="evidence" value="ECO:0007669"/>
    <property type="project" value="UniProtKB-UniPathway"/>
</dbReference>
<dbReference type="FunFam" id="4.10.80.40:FF:000002">
    <property type="entry name" value="Succinate dehydrogenase [ubiquinone] flavoprotein subunit, mitochondrial"/>
    <property type="match status" value="1"/>
</dbReference>
<dbReference type="InterPro" id="IPR015939">
    <property type="entry name" value="Fum_Rdtase/Succ_DH_flav-like_C"/>
</dbReference>
<feature type="transmembrane region" description="Helical" evidence="26">
    <location>
        <begin position="1406"/>
        <end position="1424"/>
    </location>
</feature>
<dbReference type="Pfam" id="PF21391">
    <property type="entry name" value="tyr_de_CO2_C"/>
    <property type="match status" value="1"/>
</dbReference>
<keyword evidence="6 24" id="KW-0816">Tricarboxylic acid cycle</keyword>
<dbReference type="EMBL" id="CVMT01000004">
    <property type="protein sequence ID" value="CRG88273.1"/>
    <property type="molecule type" value="Genomic_DNA"/>
</dbReference>
<evidence type="ECO:0000256" key="16">
    <source>
        <dbReference type="ARBA" id="ARBA00023239"/>
    </source>
</evidence>
<feature type="binding site" evidence="21">
    <location>
        <position position="510"/>
    </location>
    <ligand>
        <name>substrate</name>
    </ligand>
</feature>
<dbReference type="FunFam" id="3.50.50.60:FF:000482">
    <property type="entry name" value="Succinate dehydrogenase complex, subunit A, flavoprotein (Fp)"/>
    <property type="match status" value="1"/>
</dbReference>
<evidence type="ECO:0000259" key="28">
    <source>
        <dbReference type="Pfam" id="PF02910"/>
    </source>
</evidence>
<feature type="region of interest" description="Disordered" evidence="25">
    <location>
        <begin position="808"/>
        <end position="835"/>
    </location>
</feature>
<gene>
    <name evidence="30" type="ORF">PISL3812_05302</name>
</gene>
<evidence type="ECO:0000256" key="25">
    <source>
        <dbReference type="SAM" id="MobiDB-lite"/>
    </source>
</evidence>
<comment type="function">
    <text evidence="18 24">Flavoprotein (FP) subunit of succinate dehydrogenase (SDH) that is involved in complex II of the mitochondrial electron transport chain and is responsible for transferring electrons from succinate to ubiquinone (coenzyme Q).</text>
</comment>
<dbReference type="FunFam" id="3.90.700.10:FF:000001">
    <property type="entry name" value="Mitochondrial succinate dehydrogenase flavoprotein subunit"/>
    <property type="match status" value="1"/>
</dbReference>
<feature type="modified residue" description="Tele-8alpha-FAD histidine" evidence="23">
    <location>
        <position position="202"/>
    </location>
</feature>
<name>A0A0U1LY59_TALIS</name>
<dbReference type="InterPro" id="IPR002129">
    <property type="entry name" value="PyrdxlP-dep_de-COase"/>
</dbReference>
<dbReference type="InterPro" id="IPR015424">
    <property type="entry name" value="PyrdxlP-dep_Trfase"/>
</dbReference>
<dbReference type="InterPro" id="IPR003952">
    <property type="entry name" value="FRD_SDH_FAD_BS"/>
</dbReference>
<keyword evidence="8" id="KW-0999">Mitochondrion inner membrane</keyword>
<feature type="transmembrane region" description="Helical" evidence="26">
    <location>
        <begin position="844"/>
        <end position="866"/>
    </location>
</feature>
<evidence type="ECO:0000313" key="30">
    <source>
        <dbReference type="EMBL" id="CRG88273.1"/>
    </source>
</evidence>
<dbReference type="InterPro" id="IPR003953">
    <property type="entry name" value="FAD-dep_OxRdtase_2_FAD-bd"/>
</dbReference>
<dbReference type="UniPathway" id="UPA00223">
    <property type="reaction ID" value="UER01006"/>
</dbReference>
<feature type="binding site" evidence="22">
    <location>
        <position position="378"/>
    </location>
    <ligand>
        <name>FAD</name>
        <dbReference type="ChEBI" id="CHEBI:57692"/>
    </ligand>
</feature>
<keyword evidence="15 24" id="KW-0472">Membrane</keyword>
<dbReference type="Gene3D" id="1.20.58.100">
    <property type="entry name" value="Fumarate reductase/succinate dehydrogenase flavoprotein-like, C-terminal domain"/>
    <property type="match status" value="1"/>
</dbReference>
<dbReference type="GO" id="GO:0050660">
    <property type="term" value="F:flavin adenine dinucleotide binding"/>
    <property type="evidence" value="ECO:0007669"/>
    <property type="project" value="InterPro"/>
</dbReference>
<organism evidence="30 31">
    <name type="scientific">Talaromyces islandicus</name>
    <name type="common">Penicillium islandicum</name>
    <dbReference type="NCBI Taxonomy" id="28573"/>
    <lineage>
        <taxon>Eukaryota</taxon>
        <taxon>Fungi</taxon>
        <taxon>Dikarya</taxon>
        <taxon>Ascomycota</taxon>
        <taxon>Pezizomycotina</taxon>
        <taxon>Eurotiomycetes</taxon>
        <taxon>Eurotiomycetidae</taxon>
        <taxon>Eurotiales</taxon>
        <taxon>Trichocomaceae</taxon>
        <taxon>Talaromyces</taxon>
        <taxon>Talaromyces sect. Islandici</taxon>
    </lineage>
</organism>
<feature type="binding site" evidence="22">
    <location>
        <begin position="194"/>
        <end position="209"/>
    </location>
    <ligand>
        <name>FAD</name>
        <dbReference type="ChEBI" id="CHEBI:57692"/>
    </ligand>
</feature>
<keyword evidence="26" id="KW-1133">Transmembrane helix</keyword>
<feature type="region of interest" description="Disordered" evidence="25">
    <location>
        <begin position="1004"/>
        <end position="1046"/>
    </location>
</feature>
<evidence type="ECO:0000256" key="10">
    <source>
        <dbReference type="ARBA" id="ARBA00022898"/>
    </source>
</evidence>
<dbReference type="GO" id="GO:0009055">
    <property type="term" value="F:electron transfer activity"/>
    <property type="evidence" value="ECO:0007669"/>
    <property type="project" value="TreeGrafter"/>
</dbReference>
<keyword evidence="10 19" id="KW-0663">Pyridoxal phosphate</keyword>
<keyword evidence="9 22" id="KW-0274">FAD</keyword>
<comment type="subcellular location">
    <subcellularLocation>
        <location evidence="2 24">Mitochondrion inner membrane</location>
        <topology evidence="2 24">Peripheral membrane protein</topology>
        <orientation evidence="2 24">Matrix side</orientation>
    </subcellularLocation>
</comment>
<dbReference type="InterPro" id="IPR036188">
    <property type="entry name" value="FAD/NAD-bd_sf"/>
</dbReference>
<dbReference type="Gene3D" id="3.40.640.10">
    <property type="entry name" value="Type I PLP-dependent aspartate aminotransferase-like (Major domain)"/>
    <property type="match status" value="1"/>
</dbReference>
<feature type="compositionally biased region" description="Basic and acidic residues" evidence="25">
    <location>
        <begin position="688"/>
        <end position="701"/>
    </location>
</feature>
<reference evidence="30 31" key="1">
    <citation type="submission" date="2015-04" db="EMBL/GenBank/DDBJ databases">
        <authorList>
            <person name="Syromyatnikov M.Y."/>
            <person name="Popov V.N."/>
        </authorList>
    </citation>
    <scope>NUCLEOTIDE SEQUENCE [LARGE SCALE GENOMIC DNA]</scope>
    <source>
        <strain evidence="30">WF-38-12</strain>
    </source>
</reference>
<evidence type="ECO:0000256" key="1">
    <source>
        <dbReference type="ARBA" id="ARBA00001933"/>
    </source>
</evidence>
<dbReference type="STRING" id="28573.A0A0U1LY59"/>
<evidence type="ECO:0000259" key="29">
    <source>
        <dbReference type="Pfam" id="PF21391"/>
    </source>
</evidence>
<evidence type="ECO:0000256" key="14">
    <source>
        <dbReference type="ARBA" id="ARBA00023128"/>
    </source>
</evidence>
<keyword evidence="26" id="KW-0812">Transmembrane</keyword>
<dbReference type="PANTHER" id="PTHR11632">
    <property type="entry name" value="SUCCINATE DEHYDROGENASE 2 FLAVOPROTEIN SUBUNIT"/>
    <property type="match status" value="1"/>
</dbReference>
<evidence type="ECO:0000259" key="27">
    <source>
        <dbReference type="Pfam" id="PF00890"/>
    </source>
</evidence>
<dbReference type="PANTHER" id="PTHR11632:SF51">
    <property type="entry name" value="SUCCINATE DEHYDROGENASE [UBIQUINONE] FLAVOPROTEIN SUBUNIT, MITOCHONDRIAL"/>
    <property type="match status" value="1"/>
</dbReference>
<keyword evidence="30" id="KW-0830">Ubiquinone</keyword>
<evidence type="ECO:0000256" key="21">
    <source>
        <dbReference type="PIRSR" id="PIRSR611281-2"/>
    </source>
</evidence>
<evidence type="ECO:0000256" key="17">
    <source>
        <dbReference type="ARBA" id="ARBA00049220"/>
    </source>
</evidence>
<accession>A0A0U1LY59</accession>
<evidence type="ECO:0000256" key="15">
    <source>
        <dbReference type="ARBA" id="ARBA00023136"/>
    </source>
</evidence>
<feature type="region of interest" description="Disordered" evidence="25">
    <location>
        <begin position="875"/>
        <end position="894"/>
    </location>
</feature>
<protein>
    <recommendedName>
        <fullName evidence="24">Succinate dehydrogenase [ubiquinone] flavoprotein subunit, mitochondrial</fullName>
        <ecNumber evidence="24">1.3.5.1</ecNumber>
    </recommendedName>
</protein>
<keyword evidence="31" id="KW-1185">Reference proteome</keyword>
<evidence type="ECO:0000256" key="8">
    <source>
        <dbReference type="ARBA" id="ARBA00022792"/>
    </source>
</evidence>
<keyword evidence="14" id="KW-0496">Mitochondrion</keyword>
<dbReference type="InterPro" id="IPR037099">
    <property type="entry name" value="Fum_R/Succ_DH_flav-like_C_sf"/>
</dbReference>
<feature type="compositionally biased region" description="Low complexity" evidence="25">
    <location>
        <begin position="808"/>
        <end position="820"/>
    </location>
</feature>
<keyword evidence="7 22" id="KW-0285">Flavoprotein</keyword>
<dbReference type="InterPro" id="IPR030664">
    <property type="entry name" value="SdhA/FrdA/AprA"/>
</dbReference>
<evidence type="ECO:0000256" key="4">
    <source>
        <dbReference type="ARBA" id="ARBA00008040"/>
    </source>
</evidence>
<keyword evidence="11 24" id="KW-0809">Transit peptide</keyword>
<sequence length="2065" mass="227660">MHVTTPSAANQRAAQGRLDYNCQACDWPAGNRGRSRQHMGAYVTRIPRPAVGKKEDYPHSQTVSSTLADAEGTLRSLSLRFFLPSPCRVLSLRHRLPIACLQIIMSSLSLRSLAPASKVSRALRDQRRLFSSTRPAARIFGSQPLRAKEATGAIAQKYPIIDHEYDAVVVGAGGAGLRAAFGLAEAGFNTACVSKLFPTRSHTVAAQGGINAALGNMHKDDWRWHMYDTVKGSDWLGDQDAIHYMTREAPASVRELEGYGCPFSRTEDGRIYQRAFGGQSQDYGKGGQAYRCCAAADRTGHALLHTLYGQSLRHNTNYFIEYFALDLLMEDGECRGIIAYNQEDGTLHRFKAHHTVLATGGYGRAYFSCTSAHTCTGDGMAMVARAGLPNQDLEFVQFHPTGIYGAGCLITEGSRGEGGYLLNSEGERFMERYAPTAKDLASRDVVSRSMTLEIREGRGVGPEKDHIYLQLSHLPAELLHERLPGISETASIFAGVDVTKEPIPVLPTVHYNMGGIPTRYTGEVITLDENGNDKTVPGLYACGEAACVSVHGANRLGANSLLDLIVFGRAVSHRVRDIASPGKAHKELSADAGAQSIADLDAIRTADGPKSTFDIRNAMQKTMQTDVSVFRTQESLDEGVKKIKEVDAMFSQVGTKDRSMIWNSDLVETFELKNLLTCATQTAHAAANRKESRGAHAREDYPDRDDENWMKHTLTYQKTPHGEVDLTYRAVQDQTLDAEECKSVPPFKRICPVERSPSSMSQAATTPFTTLVTLITSTTFAENSIMATTMTTPVFTLASSTYSAPLTATTTSSLSGTGSPVAVGRTPSSSTDTALPGRVSTRGAIIGGVVGGVWALISLIIAILFWSRMRQRSRAGNPHHEKWTNDETSSSGRGGYGDSIFDSYLANDADITMGSADHKKYATLSPPMSAVSTNLLNKPPPCAFAGTTLESSSRGSSTKYFHIPSSSSPRLFKYVDGNPSAGSLYYSDSSEQVSIAGGVSVPRSTRSGLGPSDVAGTGTILVSPSHPDTKKKHQTKNDTMSDNSTPKISNHDIISSYFIGPKSENMADFKANILAILDAVVQTRTDYSQPGDNEKFISDDTRTRFKPISDKFHEAVKEAAKLLGEHSIPFWHPRYQGHMCTDMGMPGLLGYFMTMIYNPNNVAVEASPFTTVVELKAGKQLCEMFGYNIDEIAEDLPLAWGHITCDGTVANLESIWVARNLKFYPLTLYQAMKEGPLGFIADTFQVSTCVGEEKLFKDLGVWELLNLRSDVILGMGDALYKQFGVTSKFLEEALRPFTIQTTGKDVLEREFRITKPAKYFLAQTRHYSWPKGGAIAGIGSANMHGVELDMEGRISLDALERELNRCLEEHQAVYAVVAVIGTTEEGGVDRLHEILAMRRRFQDRGLSFLVHADAAWGGYFASMIPRSMMDARKPSEAEDGDKAVDEVPSLPLREDTLTDMIALKEADTITVDPHKAGYIPYPAGSLCYRDGRMRFLVTWTSPYLTQGSMENIGVYGVEGSKPGAAAMAAWMSNQTIGLNRTGYGRLLGEAAFTSARLSAWYAAMHAGQPPDENGKRRYIIMPFNLLPIEKKGYGSLDEAVEKRREEIYETVLTKDNAQISTDSTSMEWLREVGSDLNINAFAINWYRSDGTLNTELEEANYLMKRVVNRLSITTTTGDPRKVPLFLTSTQFEPALYGECARNFMRRLGLHACAQDLWVLRNVVMSPFPTDKDFIQTLMYTLQQVIMEEVDECRKRNSLDKKEVVFLLRGTDVVFLDFQTSFHRATQRQQIILSANLEDKTKEEYKKLRKNYPKHDIGFRSKDPQHLEELITSVSNGEKPKIDGEIGVREGENFIGSTIKCSVQMARIIKSSPLNSANRDDHYPRHFMPFYLYGSPDQYHISHMLLQAPNVNLSACDVKLNEALSKIVQTYLEKSKGLILTLTGYREETMHPFPQKNDDPVLMSDDFFFRSGQKFKVKVYEDPTGNSSKGPGLIDNLGTPVGRGEMTLGDDVHVDVELLNRDPLVKEGQIVEWDKELDKIKDVLNAGRGLVSDLAPISGTAQTSNV</sequence>
<keyword evidence="13 24" id="KW-0560">Oxidoreductase</keyword>
<evidence type="ECO:0000256" key="7">
    <source>
        <dbReference type="ARBA" id="ARBA00022630"/>
    </source>
</evidence>
<feature type="binding site" evidence="22">
    <location>
        <begin position="560"/>
        <end position="561"/>
    </location>
    <ligand>
        <name>FAD</name>
        <dbReference type="ChEBI" id="CHEBI:57692"/>
    </ligand>
</feature>
<evidence type="ECO:0000256" key="24">
    <source>
        <dbReference type="RuleBase" id="RU362051"/>
    </source>
</evidence>
<proteinExistence type="inferred from homology"/>
<comment type="catalytic activity">
    <reaction evidence="17 24">
        <text>a quinone + succinate = fumarate + a quinol</text>
        <dbReference type="Rhea" id="RHEA:40523"/>
        <dbReference type="ChEBI" id="CHEBI:24646"/>
        <dbReference type="ChEBI" id="CHEBI:29806"/>
        <dbReference type="ChEBI" id="CHEBI:30031"/>
        <dbReference type="ChEBI" id="CHEBI:132124"/>
        <dbReference type="EC" id="1.3.5.1"/>
    </reaction>
</comment>
<dbReference type="PROSITE" id="PS00504">
    <property type="entry name" value="FRD_SDH_FAD_BINDING"/>
    <property type="match status" value="1"/>
</dbReference>
<dbReference type="GO" id="GO:0030170">
    <property type="term" value="F:pyridoxal phosphate binding"/>
    <property type="evidence" value="ECO:0007669"/>
    <property type="project" value="InterPro"/>
</dbReference>
<dbReference type="InterPro" id="IPR015421">
    <property type="entry name" value="PyrdxlP-dep_Trfase_major"/>
</dbReference>
<evidence type="ECO:0000256" key="13">
    <source>
        <dbReference type="ARBA" id="ARBA00023002"/>
    </source>
</evidence>
<keyword evidence="16" id="KW-0456">Lyase</keyword>
<dbReference type="NCBIfam" id="TIGR01816">
    <property type="entry name" value="sdhA_forward"/>
    <property type="match status" value="1"/>
</dbReference>
<feature type="binding site" evidence="22">
    <location>
        <begin position="171"/>
        <end position="176"/>
    </location>
    <ligand>
        <name>FAD</name>
        <dbReference type="ChEBI" id="CHEBI:57692"/>
    </ligand>
</feature>
<comment type="pathway">
    <text evidence="3 24">Carbohydrate metabolism; tricarboxylic acid cycle; fumarate from succinate (eukaryal route): step 1/1.</text>
</comment>
<feature type="binding site" evidence="21">
    <location>
        <position position="399"/>
    </location>
    <ligand>
        <name>substrate</name>
    </ligand>
</feature>
<evidence type="ECO:0000256" key="5">
    <source>
        <dbReference type="ARBA" id="ARBA00022448"/>
    </source>
</evidence>
<evidence type="ECO:0000256" key="9">
    <source>
        <dbReference type="ARBA" id="ARBA00022827"/>
    </source>
</evidence>
<dbReference type="GO" id="GO:0005743">
    <property type="term" value="C:mitochondrial inner membrane"/>
    <property type="evidence" value="ECO:0007669"/>
    <property type="project" value="UniProtKB-SubCell"/>
</dbReference>
<dbReference type="InterPro" id="IPR011281">
    <property type="entry name" value="Succ_DH_flav_su_fwd"/>
</dbReference>
<dbReference type="FunFam" id="1.20.58.100:FF:000001">
    <property type="entry name" value="Succinate dehydrogenase flavoprotein subunit (SdhA)"/>
    <property type="match status" value="1"/>
</dbReference>
<dbReference type="GO" id="GO:0006121">
    <property type="term" value="P:mitochondrial electron transport, succinate to ubiquinone"/>
    <property type="evidence" value="ECO:0007669"/>
    <property type="project" value="TreeGrafter"/>
</dbReference>
<evidence type="ECO:0000256" key="11">
    <source>
        <dbReference type="ARBA" id="ARBA00022946"/>
    </source>
</evidence>
<dbReference type="Pfam" id="PF00890">
    <property type="entry name" value="FAD_binding_2"/>
    <property type="match status" value="1"/>
</dbReference>
<dbReference type="Gene3D" id="4.10.80.40">
    <property type="entry name" value="succinate dehydrogenase protein domain"/>
    <property type="match status" value="1"/>
</dbReference>
<dbReference type="InterPro" id="IPR027477">
    <property type="entry name" value="Succ_DH/fumarate_Rdtase_cat_sf"/>
</dbReference>
<dbReference type="Gene3D" id="3.50.50.60">
    <property type="entry name" value="FAD/NAD(P)-binding domain"/>
    <property type="match status" value="1"/>
</dbReference>
<evidence type="ECO:0000256" key="18">
    <source>
        <dbReference type="ARBA" id="ARBA00059077"/>
    </source>
</evidence>
<feature type="region of interest" description="Disordered" evidence="25">
    <location>
        <begin position="685"/>
        <end position="706"/>
    </location>
</feature>
<feature type="active site" description="Proton acceptor" evidence="20">
    <location>
        <position position="443"/>
    </location>
</feature>
<dbReference type="NCBIfam" id="TIGR01812">
    <property type="entry name" value="sdhA_frdA_Gneg"/>
    <property type="match status" value="1"/>
</dbReference>
<dbReference type="GO" id="GO:0008177">
    <property type="term" value="F:succinate dehydrogenase (quinone) activity"/>
    <property type="evidence" value="ECO:0007669"/>
    <property type="project" value="UniProtKB-EC"/>
</dbReference>
<dbReference type="EC" id="1.3.5.1" evidence="24"/>
<evidence type="ECO:0000256" key="22">
    <source>
        <dbReference type="PIRSR" id="PIRSR611281-3"/>
    </source>
</evidence>
<feature type="domain" description="L-tyrosine decarboxylase C-terminal" evidence="29">
    <location>
        <begin position="1630"/>
        <end position="1747"/>
    </location>
</feature>
<comment type="cofactor">
    <cofactor evidence="22">
        <name>FAD</name>
        <dbReference type="ChEBI" id="CHEBI:57692"/>
    </cofactor>
    <text evidence="22">Flavinylated by SdhE, about 5% flavinylation occurs in the absence of SdhE.</text>
</comment>
<feature type="binding site" evidence="22">
    <location>
        <position position="544"/>
    </location>
    <ligand>
        <name>FAD</name>
        <dbReference type="ChEBI" id="CHEBI:57692"/>
    </ligand>
</feature>